<evidence type="ECO:0000313" key="7">
    <source>
        <dbReference type="EMBL" id="SEM95050.1"/>
    </source>
</evidence>
<evidence type="ECO:0000313" key="8">
    <source>
        <dbReference type="Proteomes" id="UP000182719"/>
    </source>
</evidence>
<feature type="transmembrane region" description="Helical" evidence="6">
    <location>
        <begin position="143"/>
        <end position="160"/>
    </location>
</feature>
<feature type="transmembrane region" description="Helical" evidence="6">
    <location>
        <begin position="180"/>
        <end position="200"/>
    </location>
</feature>
<dbReference type="PANTHER" id="PTHR31885">
    <property type="entry name" value="GH04784P"/>
    <property type="match status" value="1"/>
</dbReference>
<protein>
    <submittedName>
        <fullName evidence="7">YhhN-like protein</fullName>
    </submittedName>
</protein>
<dbReference type="EMBL" id="FOAP01000026">
    <property type="protein sequence ID" value="SEM95050.1"/>
    <property type="molecule type" value="Genomic_DNA"/>
</dbReference>
<keyword evidence="5 6" id="KW-0472">Membrane</keyword>
<comment type="similarity">
    <text evidence="2">Belongs to the TMEM86 family.</text>
</comment>
<feature type="transmembrane region" description="Helical" evidence="6">
    <location>
        <begin position="212"/>
        <end position="234"/>
    </location>
</feature>
<evidence type="ECO:0000256" key="2">
    <source>
        <dbReference type="ARBA" id="ARBA00007375"/>
    </source>
</evidence>
<feature type="transmembrane region" description="Helical" evidence="6">
    <location>
        <begin position="240"/>
        <end position="259"/>
    </location>
</feature>
<dbReference type="AlphaFoldDB" id="A0A1H8CJ70"/>
<dbReference type="OrthoDB" id="5592477at2"/>
<keyword evidence="4 6" id="KW-1133">Transmembrane helix</keyword>
<dbReference type="RefSeq" id="WP_083423513.1">
    <property type="nucleotide sequence ID" value="NZ_FOAP01000026.1"/>
</dbReference>
<evidence type="ECO:0000256" key="4">
    <source>
        <dbReference type="ARBA" id="ARBA00022989"/>
    </source>
</evidence>
<organism evidence="7 8">
    <name type="scientific">Stigmatella aurantiaca</name>
    <dbReference type="NCBI Taxonomy" id="41"/>
    <lineage>
        <taxon>Bacteria</taxon>
        <taxon>Pseudomonadati</taxon>
        <taxon>Myxococcota</taxon>
        <taxon>Myxococcia</taxon>
        <taxon>Myxococcales</taxon>
        <taxon>Cystobacterineae</taxon>
        <taxon>Archangiaceae</taxon>
        <taxon>Stigmatella</taxon>
    </lineage>
</organism>
<name>A0A1H8CJ70_STIAU</name>
<keyword evidence="8" id="KW-1185">Reference proteome</keyword>
<evidence type="ECO:0000256" key="5">
    <source>
        <dbReference type="ARBA" id="ARBA00023136"/>
    </source>
</evidence>
<dbReference type="Proteomes" id="UP000182719">
    <property type="component" value="Unassembled WGS sequence"/>
</dbReference>
<dbReference type="GO" id="GO:0016020">
    <property type="term" value="C:membrane"/>
    <property type="evidence" value="ECO:0007669"/>
    <property type="project" value="UniProtKB-SubCell"/>
</dbReference>
<dbReference type="InterPro" id="IPR012506">
    <property type="entry name" value="TMEM86B-like"/>
</dbReference>
<sequence>MSTAVSSTPLMKSRERLMYVLLIGASALNLSINLIADVMYPIEDVKQPPSLPAWMPLLIAISKPMIVPSLAGILYLSRQGTASTIRWGAFYVALFFCWIGDIALLFEESNYFFIGLGSFGVGHIFFIRSYLLLDRRAIQWKSFAYGLPFIVYGYTLYSIIYHQLMLPKEPHTENPTAQALAIAGYMVVLLSNGMTGSLRLRLKHKPSSSTSILAGIVLFVQSDSIIAVTEYVSVLPIERFAIMATYILGLCLMVHGCILDSQESEQQQPSSFAAA</sequence>
<keyword evidence="3 6" id="KW-0812">Transmembrane</keyword>
<dbReference type="Pfam" id="PF07947">
    <property type="entry name" value="YhhN"/>
    <property type="match status" value="1"/>
</dbReference>
<evidence type="ECO:0000256" key="1">
    <source>
        <dbReference type="ARBA" id="ARBA00004141"/>
    </source>
</evidence>
<proteinExistence type="inferred from homology"/>
<accession>A0A1H8CJ70</accession>
<evidence type="ECO:0000256" key="3">
    <source>
        <dbReference type="ARBA" id="ARBA00022692"/>
    </source>
</evidence>
<evidence type="ECO:0000256" key="6">
    <source>
        <dbReference type="SAM" id="Phobius"/>
    </source>
</evidence>
<feature type="transmembrane region" description="Helical" evidence="6">
    <location>
        <begin position="20"/>
        <end position="42"/>
    </location>
</feature>
<feature type="transmembrane region" description="Helical" evidence="6">
    <location>
        <begin position="112"/>
        <end position="131"/>
    </location>
</feature>
<feature type="transmembrane region" description="Helical" evidence="6">
    <location>
        <begin position="54"/>
        <end position="76"/>
    </location>
</feature>
<dbReference type="GO" id="GO:0016787">
    <property type="term" value="F:hydrolase activity"/>
    <property type="evidence" value="ECO:0007669"/>
    <property type="project" value="TreeGrafter"/>
</dbReference>
<dbReference type="PANTHER" id="PTHR31885:SF6">
    <property type="entry name" value="GH04784P"/>
    <property type="match status" value="1"/>
</dbReference>
<feature type="transmembrane region" description="Helical" evidence="6">
    <location>
        <begin position="88"/>
        <end position="106"/>
    </location>
</feature>
<comment type="subcellular location">
    <subcellularLocation>
        <location evidence="1">Membrane</location>
        <topology evidence="1">Multi-pass membrane protein</topology>
    </subcellularLocation>
</comment>
<reference evidence="8" key="1">
    <citation type="submission" date="2016-10" db="EMBL/GenBank/DDBJ databases">
        <authorList>
            <person name="Varghese N."/>
            <person name="Submissions S."/>
        </authorList>
    </citation>
    <scope>NUCLEOTIDE SEQUENCE [LARGE SCALE GENOMIC DNA]</scope>
    <source>
        <strain evidence="8">DSM 17044</strain>
    </source>
</reference>
<gene>
    <name evidence="7" type="ORF">SAMN05444354_12695</name>
</gene>